<sequence>MHNSIQIASPSPFATSSLIFPKRFETSSLGLHLGYVKAVLKCTKLTFSGAVGIYVFVLIVSGIVAVKGFFRGQKCYLSVPGIVHSSFQLDLLEQQKRIQWPLFQEQRYLVWEKASSLKIDLLKLVNLI</sequence>
<name>A0A7R8YN44_HERIL</name>
<dbReference type="Proteomes" id="UP000594454">
    <property type="component" value="Chromosome 1"/>
</dbReference>
<evidence type="ECO:0000313" key="3">
    <source>
        <dbReference type="Proteomes" id="UP000594454"/>
    </source>
</evidence>
<keyword evidence="1" id="KW-1133">Transmembrane helix</keyword>
<gene>
    <name evidence="2" type="ORF">HERILL_LOCUS2516</name>
</gene>
<dbReference type="InParanoid" id="A0A7R8YN44"/>
<accession>A0A7R8YN44</accession>
<keyword evidence="1" id="KW-0812">Transmembrane</keyword>
<protein>
    <submittedName>
        <fullName evidence="2">Uncharacterized protein</fullName>
    </submittedName>
</protein>
<organism evidence="2 3">
    <name type="scientific">Hermetia illucens</name>
    <name type="common">Black soldier fly</name>
    <dbReference type="NCBI Taxonomy" id="343691"/>
    <lineage>
        <taxon>Eukaryota</taxon>
        <taxon>Metazoa</taxon>
        <taxon>Ecdysozoa</taxon>
        <taxon>Arthropoda</taxon>
        <taxon>Hexapoda</taxon>
        <taxon>Insecta</taxon>
        <taxon>Pterygota</taxon>
        <taxon>Neoptera</taxon>
        <taxon>Endopterygota</taxon>
        <taxon>Diptera</taxon>
        <taxon>Brachycera</taxon>
        <taxon>Stratiomyomorpha</taxon>
        <taxon>Stratiomyidae</taxon>
        <taxon>Hermetiinae</taxon>
        <taxon>Hermetia</taxon>
    </lineage>
</organism>
<dbReference type="EMBL" id="LR899009">
    <property type="protein sequence ID" value="CAD7079296.1"/>
    <property type="molecule type" value="Genomic_DNA"/>
</dbReference>
<proteinExistence type="predicted"/>
<keyword evidence="3" id="KW-1185">Reference proteome</keyword>
<feature type="transmembrane region" description="Helical" evidence="1">
    <location>
        <begin position="45"/>
        <end position="66"/>
    </location>
</feature>
<reference evidence="2 3" key="1">
    <citation type="submission" date="2020-11" db="EMBL/GenBank/DDBJ databases">
        <authorList>
            <person name="Wallbank WR R."/>
            <person name="Pardo Diaz C."/>
            <person name="Kozak K."/>
            <person name="Martin S."/>
            <person name="Jiggins C."/>
            <person name="Moest M."/>
            <person name="Warren A I."/>
            <person name="Generalovic N T."/>
            <person name="Byers J.R.P. K."/>
            <person name="Montejo-Kovacevich G."/>
            <person name="Yen C E."/>
        </authorList>
    </citation>
    <scope>NUCLEOTIDE SEQUENCE [LARGE SCALE GENOMIC DNA]</scope>
</reference>
<dbReference type="AlphaFoldDB" id="A0A7R8YN44"/>
<evidence type="ECO:0000256" key="1">
    <source>
        <dbReference type="SAM" id="Phobius"/>
    </source>
</evidence>
<evidence type="ECO:0000313" key="2">
    <source>
        <dbReference type="EMBL" id="CAD7079296.1"/>
    </source>
</evidence>
<keyword evidence="1" id="KW-0472">Membrane</keyword>